<keyword evidence="1" id="KW-0472">Membrane</keyword>
<gene>
    <name evidence="2" type="ORF">LMG29739_01552</name>
</gene>
<evidence type="ECO:0000313" key="3">
    <source>
        <dbReference type="Proteomes" id="UP000494329"/>
    </source>
</evidence>
<proteinExistence type="predicted"/>
<dbReference type="EMBL" id="CADIKF010000009">
    <property type="protein sequence ID" value="CAB3752657.1"/>
    <property type="molecule type" value="Genomic_DNA"/>
</dbReference>
<dbReference type="Proteomes" id="UP000494329">
    <property type="component" value="Unassembled WGS sequence"/>
</dbReference>
<protein>
    <submittedName>
        <fullName evidence="2">Uncharacterized protein</fullName>
    </submittedName>
</protein>
<evidence type="ECO:0000256" key="1">
    <source>
        <dbReference type="SAM" id="Phobius"/>
    </source>
</evidence>
<keyword evidence="1" id="KW-1133">Transmembrane helix</keyword>
<feature type="transmembrane region" description="Helical" evidence="1">
    <location>
        <begin position="23"/>
        <end position="43"/>
    </location>
</feature>
<sequence length="62" mass="6808">MVTVTKEQIENFVQSVDSHAADLWTFVVGGISGTSTWMISRLLKYTSQMRGALFQCAAAPAR</sequence>
<organism evidence="2 3">
    <name type="scientific">Paraburkholderia solisilvae</name>
    <dbReference type="NCBI Taxonomy" id="624376"/>
    <lineage>
        <taxon>Bacteria</taxon>
        <taxon>Pseudomonadati</taxon>
        <taxon>Pseudomonadota</taxon>
        <taxon>Betaproteobacteria</taxon>
        <taxon>Burkholderiales</taxon>
        <taxon>Burkholderiaceae</taxon>
        <taxon>Paraburkholderia</taxon>
    </lineage>
</organism>
<reference evidence="2 3" key="1">
    <citation type="submission" date="2020-04" db="EMBL/GenBank/DDBJ databases">
        <authorList>
            <person name="De Canck E."/>
        </authorList>
    </citation>
    <scope>NUCLEOTIDE SEQUENCE [LARGE SCALE GENOMIC DNA]</scope>
    <source>
        <strain evidence="2 3">LMG 29739</strain>
    </source>
</reference>
<name>A0A6J5DGS3_9BURK</name>
<accession>A0A6J5DGS3</accession>
<dbReference type="AlphaFoldDB" id="A0A6J5DGS3"/>
<keyword evidence="3" id="KW-1185">Reference proteome</keyword>
<evidence type="ECO:0000313" key="2">
    <source>
        <dbReference type="EMBL" id="CAB3752657.1"/>
    </source>
</evidence>
<dbReference type="RefSeq" id="WP_175110298.1">
    <property type="nucleotide sequence ID" value="NZ_CADIKF010000009.1"/>
</dbReference>
<keyword evidence="1" id="KW-0812">Transmembrane</keyword>